<dbReference type="Proteomes" id="UP000886339">
    <property type="component" value="Unassembled WGS sequence"/>
</dbReference>
<dbReference type="Pfam" id="PF01814">
    <property type="entry name" value="Hemerythrin"/>
    <property type="match status" value="1"/>
</dbReference>
<dbReference type="InterPro" id="IPR012312">
    <property type="entry name" value="Hemerythrin-like"/>
</dbReference>
<comment type="caution">
    <text evidence="2">The sequence shown here is derived from an EMBL/GenBank/DDBJ whole genome shotgun (WGS) entry which is preliminary data.</text>
</comment>
<sequence length="140" mass="16281">MKRHPELISLSQEHHQSLRLAKQCLDTAAGGDEEKCKALCDHILDIFDAEWDRHFRDEEKTIFDITATLNGKIHELGVQLVDEHDRMRSMAGEMQQGDCRQLAAFGELLKDHTRLEERELFPLVEEQFTREQLQQILANT</sequence>
<dbReference type="AlphaFoldDB" id="A0A831RXH7"/>
<dbReference type="EMBL" id="DRLF01000421">
    <property type="protein sequence ID" value="HEC07614.1"/>
    <property type="molecule type" value="Genomic_DNA"/>
</dbReference>
<evidence type="ECO:0000313" key="2">
    <source>
        <dbReference type="EMBL" id="HEC07614.1"/>
    </source>
</evidence>
<accession>A0A831RXH7</accession>
<feature type="domain" description="Hemerythrin-like" evidence="1">
    <location>
        <begin position="10"/>
        <end position="124"/>
    </location>
</feature>
<dbReference type="Gene3D" id="1.20.120.520">
    <property type="entry name" value="nmb1532 protein domain like"/>
    <property type="match status" value="1"/>
</dbReference>
<evidence type="ECO:0000259" key="1">
    <source>
        <dbReference type="Pfam" id="PF01814"/>
    </source>
</evidence>
<reference evidence="2" key="1">
    <citation type="journal article" date="2020" name="mSystems">
        <title>Genome- and Community-Level Interaction Insights into Carbon Utilization and Element Cycling Functions of Hydrothermarchaeota in Hydrothermal Sediment.</title>
        <authorList>
            <person name="Zhou Z."/>
            <person name="Liu Y."/>
            <person name="Xu W."/>
            <person name="Pan J."/>
            <person name="Luo Z.H."/>
            <person name="Li M."/>
        </authorList>
    </citation>
    <scope>NUCLEOTIDE SEQUENCE [LARGE SCALE GENOMIC DNA]</scope>
    <source>
        <strain evidence="2">HyVt-458</strain>
    </source>
</reference>
<organism evidence="2">
    <name type="scientific">Thiolapillus brandeum</name>
    <dbReference type="NCBI Taxonomy" id="1076588"/>
    <lineage>
        <taxon>Bacteria</taxon>
        <taxon>Pseudomonadati</taxon>
        <taxon>Pseudomonadota</taxon>
        <taxon>Gammaproteobacteria</taxon>
        <taxon>Chromatiales</taxon>
        <taxon>Sedimenticolaceae</taxon>
        <taxon>Thiolapillus</taxon>
    </lineage>
</organism>
<name>A0A831RXH7_9GAMM</name>
<proteinExistence type="predicted"/>
<protein>
    <submittedName>
        <fullName evidence="2">Hemerythrin domain-containing protein</fullName>
    </submittedName>
</protein>
<gene>
    <name evidence="2" type="ORF">ENJ12_12220</name>
</gene>